<evidence type="ECO:0000256" key="3">
    <source>
        <dbReference type="PROSITE-ProRule" id="PRU00497"/>
    </source>
</evidence>
<dbReference type="Proteomes" id="UP000299102">
    <property type="component" value="Unassembled WGS sequence"/>
</dbReference>
<dbReference type="InterPro" id="IPR031311">
    <property type="entry name" value="CHIT_BIND_RR_consensus"/>
</dbReference>
<feature type="compositionally biased region" description="Polar residues" evidence="4">
    <location>
        <begin position="77"/>
        <end position="103"/>
    </location>
</feature>
<feature type="compositionally biased region" description="Low complexity" evidence="4">
    <location>
        <begin position="369"/>
        <end position="379"/>
    </location>
</feature>
<feature type="signal peptide" evidence="5">
    <location>
        <begin position="1"/>
        <end position="19"/>
    </location>
</feature>
<evidence type="ECO:0000256" key="1">
    <source>
        <dbReference type="ARBA" id="ARBA00022460"/>
    </source>
</evidence>
<evidence type="ECO:0000256" key="2">
    <source>
        <dbReference type="ARBA" id="ARBA00022729"/>
    </source>
</evidence>
<dbReference type="InterPro" id="IPR050468">
    <property type="entry name" value="Cuticle_Struct_Prot"/>
</dbReference>
<dbReference type="EMBL" id="BGZK01001216">
    <property type="protein sequence ID" value="GBP74640.1"/>
    <property type="molecule type" value="Genomic_DNA"/>
</dbReference>
<dbReference type="PROSITE" id="PS51155">
    <property type="entry name" value="CHIT_BIND_RR_2"/>
    <property type="match status" value="1"/>
</dbReference>
<comment type="caution">
    <text evidence="6">The sequence shown here is derived from an EMBL/GenBank/DDBJ whole genome shotgun (WGS) entry which is preliminary data.</text>
</comment>
<keyword evidence="2 5" id="KW-0732">Signal</keyword>
<sequence length="389" mass="43518">MTYKIFLCFSVIVFVNVQCNEITKSSNVDLKRTKQYIDSDEIRKPTYNSNHPPFPEKQSSIPIAIVLDDNHDAVTESLKSSSFKPTNSEKLTSDMSAEVTSNVEKSDIKKVSNENSNGPYRIILNINNTDANDDASVRKRKSKDPVSNKEKESKENNPSRSPKNINDYEIPVQIVYETVEDHSNAKSEKQIKDDEKKRRNRVPAHRMRGNKGESTRSAQTQSVESDKNNTLNAELEVKINDTVKSQANHSEAENVKNLRKQEFKRRNGAGKTPVVPIVDSENFLSLRGAFHYKYEGGDGTKAYGQGELKTFDDERTGEAVVGGYSYKDKDGNQIELTYTADENGYRPMGAHLPTPPPIPPEIARALAHLATKTTPAPATRPDVEDTTPE</sequence>
<keyword evidence="7" id="KW-1185">Reference proteome</keyword>
<feature type="chain" id="PRO_5020036214" evidence="5">
    <location>
        <begin position="20"/>
        <end position="389"/>
    </location>
</feature>
<dbReference type="STRING" id="151549.A0A4C1YHW3"/>
<organism evidence="6 7">
    <name type="scientific">Eumeta variegata</name>
    <name type="common">Bagworm moth</name>
    <name type="synonym">Eumeta japonica</name>
    <dbReference type="NCBI Taxonomy" id="151549"/>
    <lineage>
        <taxon>Eukaryota</taxon>
        <taxon>Metazoa</taxon>
        <taxon>Ecdysozoa</taxon>
        <taxon>Arthropoda</taxon>
        <taxon>Hexapoda</taxon>
        <taxon>Insecta</taxon>
        <taxon>Pterygota</taxon>
        <taxon>Neoptera</taxon>
        <taxon>Endopterygota</taxon>
        <taxon>Lepidoptera</taxon>
        <taxon>Glossata</taxon>
        <taxon>Ditrysia</taxon>
        <taxon>Tineoidea</taxon>
        <taxon>Psychidae</taxon>
        <taxon>Oiketicinae</taxon>
        <taxon>Eumeta</taxon>
    </lineage>
</organism>
<proteinExistence type="predicted"/>
<accession>A0A4C1YHW3</accession>
<reference evidence="6 7" key="1">
    <citation type="journal article" date="2019" name="Commun. Biol.">
        <title>The bagworm genome reveals a unique fibroin gene that provides high tensile strength.</title>
        <authorList>
            <person name="Kono N."/>
            <person name="Nakamura H."/>
            <person name="Ohtoshi R."/>
            <person name="Tomita M."/>
            <person name="Numata K."/>
            <person name="Arakawa K."/>
        </authorList>
    </citation>
    <scope>NUCLEOTIDE SEQUENCE [LARGE SCALE GENOMIC DNA]</scope>
</reference>
<gene>
    <name evidence="6" type="ORF">EVAR_90778_1</name>
</gene>
<dbReference type="GO" id="GO:0008010">
    <property type="term" value="F:structural constituent of chitin-based larval cuticle"/>
    <property type="evidence" value="ECO:0007669"/>
    <property type="project" value="TreeGrafter"/>
</dbReference>
<feature type="compositionally biased region" description="Basic and acidic residues" evidence="4">
    <location>
        <begin position="143"/>
        <end position="157"/>
    </location>
</feature>
<evidence type="ECO:0000256" key="5">
    <source>
        <dbReference type="SAM" id="SignalP"/>
    </source>
</evidence>
<feature type="compositionally biased region" description="Polar residues" evidence="4">
    <location>
        <begin position="215"/>
        <end position="228"/>
    </location>
</feature>
<dbReference type="PROSITE" id="PS00233">
    <property type="entry name" value="CHIT_BIND_RR_1"/>
    <property type="match status" value="1"/>
</dbReference>
<keyword evidence="1 3" id="KW-0193">Cuticle</keyword>
<dbReference type="PANTHER" id="PTHR10380:SF229">
    <property type="entry name" value="CUTICULAR PROTEIN 49AF, ISOFORM A"/>
    <property type="match status" value="1"/>
</dbReference>
<dbReference type="GO" id="GO:0062129">
    <property type="term" value="C:chitin-based extracellular matrix"/>
    <property type="evidence" value="ECO:0007669"/>
    <property type="project" value="TreeGrafter"/>
</dbReference>
<dbReference type="OrthoDB" id="7445685at2759"/>
<dbReference type="Pfam" id="PF00379">
    <property type="entry name" value="Chitin_bind_4"/>
    <property type="match status" value="1"/>
</dbReference>
<dbReference type="AlphaFoldDB" id="A0A4C1YHW3"/>
<feature type="region of interest" description="Disordered" evidence="4">
    <location>
        <begin position="77"/>
        <end position="228"/>
    </location>
</feature>
<evidence type="ECO:0000313" key="7">
    <source>
        <dbReference type="Proteomes" id="UP000299102"/>
    </source>
</evidence>
<dbReference type="PRINTS" id="PR00947">
    <property type="entry name" value="CUTICLE"/>
</dbReference>
<dbReference type="InterPro" id="IPR000618">
    <property type="entry name" value="Insect_cuticle"/>
</dbReference>
<feature type="region of interest" description="Disordered" evidence="4">
    <location>
        <begin position="369"/>
        <end position="389"/>
    </location>
</feature>
<feature type="compositionally biased region" description="Basic residues" evidence="4">
    <location>
        <begin position="198"/>
        <end position="209"/>
    </location>
</feature>
<feature type="compositionally biased region" description="Basic and acidic residues" evidence="4">
    <location>
        <begin position="179"/>
        <end position="197"/>
    </location>
</feature>
<protein>
    <submittedName>
        <fullName evidence="6">Endocuticle structural glycoprotein SgAbd-3</fullName>
    </submittedName>
</protein>
<evidence type="ECO:0000256" key="4">
    <source>
        <dbReference type="SAM" id="MobiDB-lite"/>
    </source>
</evidence>
<name>A0A4C1YHW3_EUMVA</name>
<evidence type="ECO:0000313" key="6">
    <source>
        <dbReference type="EMBL" id="GBP74640.1"/>
    </source>
</evidence>
<dbReference type="PANTHER" id="PTHR10380">
    <property type="entry name" value="CUTICLE PROTEIN"/>
    <property type="match status" value="1"/>
</dbReference>